<accession>A0A2G9QIT8</accession>
<proteinExistence type="predicted"/>
<dbReference type="EMBL" id="KV973548">
    <property type="protein sequence ID" value="PIO15445.1"/>
    <property type="molecule type" value="Genomic_DNA"/>
</dbReference>
<reference evidence="1" key="1">
    <citation type="submission" date="2017-08" db="EMBL/GenBank/DDBJ databases">
        <title>Assembly of the North American Bullfrog Genome.</title>
        <authorList>
            <person name="Warren R.L."/>
            <person name="Vandervalk B.P."/>
            <person name="Kucuk E."/>
            <person name="Birol I."/>
            <person name="Helbing C."/>
            <person name="Pandoh P."/>
            <person name="Behsaz B."/>
            <person name="Mohamadi H."/>
            <person name="Chu J."/>
            <person name="Jackman S."/>
            <person name="Hammond S.A."/>
            <person name="Veldhoen N."/>
            <person name="Kirk H."/>
            <person name="Zhao Y."/>
            <person name="Coope R."/>
            <person name="Pleasance S."/>
            <person name="Moore R."/>
            <person name="Holt R."/>
        </authorList>
    </citation>
    <scope>NUCLEOTIDE SEQUENCE</scope>
    <source>
        <strain evidence="1">Bruno</strain>
        <tissue evidence="1">Liver</tissue>
    </source>
</reference>
<organism evidence="1">
    <name type="scientific">Aquarana catesbeiana</name>
    <name type="common">American bullfrog</name>
    <name type="synonym">Rana catesbeiana</name>
    <dbReference type="NCBI Taxonomy" id="8400"/>
    <lineage>
        <taxon>Eukaryota</taxon>
        <taxon>Metazoa</taxon>
        <taxon>Chordata</taxon>
        <taxon>Craniata</taxon>
        <taxon>Vertebrata</taxon>
        <taxon>Euteleostomi</taxon>
        <taxon>Amphibia</taxon>
        <taxon>Batrachia</taxon>
        <taxon>Anura</taxon>
        <taxon>Neobatrachia</taxon>
        <taxon>Ranoidea</taxon>
        <taxon>Ranidae</taxon>
        <taxon>Aquarana</taxon>
    </lineage>
</organism>
<evidence type="ECO:0000313" key="1">
    <source>
        <dbReference type="EMBL" id="PIO15445.1"/>
    </source>
</evidence>
<protein>
    <submittedName>
        <fullName evidence="1">Uncharacterized protein</fullName>
    </submittedName>
</protein>
<gene>
    <name evidence="1" type="ORF">AB205_0146520</name>
</gene>
<name>A0A2G9QIT8_AQUCT</name>
<dbReference type="AlphaFoldDB" id="A0A2G9QIT8"/>
<feature type="non-terminal residue" evidence="1">
    <location>
        <position position="1"/>
    </location>
</feature>
<sequence length="43" mass="4822">TDTNPDPQDVCYTYLELSHLPKGNKIRNDGLTVTYATVKDPDI</sequence>